<accession>A0A1H6B5M9</accession>
<dbReference type="RefSeq" id="WP_103934382.1">
    <property type="nucleotide sequence ID" value="NZ_FNVA01000006.1"/>
</dbReference>
<dbReference type="Proteomes" id="UP000236728">
    <property type="component" value="Unassembled WGS sequence"/>
</dbReference>
<organism evidence="1 2">
    <name type="scientific">Bryocella elongata</name>
    <dbReference type="NCBI Taxonomy" id="863522"/>
    <lineage>
        <taxon>Bacteria</taxon>
        <taxon>Pseudomonadati</taxon>
        <taxon>Acidobacteriota</taxon>
        <taxon>Terriglobia</taxon>
        <taxon>Terriglobales</taxon>
        <taxon>Acidobacteriaceae</taxon>
        <taxon>Bryocella</taxon>
    </lineage>
</organism>
<evidence type="ECO:0000313" key="1">
    <source>
        <dbReference type="EMBL" id="SEG55930.1"/>
    </source>
</evidence>
<dbReference type="EMBL" id="FNVA01000006">
    <property type="protein sequence ID" value="SEG55930.1"/>
    <property type="molecule type" value="Genomic_DNA"/>
</dbReference>
<dbReference type="AlphaFoldDB" id="A0A1H6B5M9"/>
<proteinExistence type="predicted"/>
<keyword evidence="2" id="KW-1185">Reference proteome</keyword>
<evidence type="ECO:0000313" key="2">
    <source>
        <dbReference type="Proteomes" id="UP000236728"/>
    </source>
</evidence>
<reference evidence="1 2" key="1">
    <citation type="submission" date="2016-10" db="EMBL/GenBank/DDBJ databases">
        <authorList>
            <person name="de Groot N.N."/>
        </authorList>
    </citation>
    <scope>NUCLEOTIDE SEQUENCE [LARGE SCALE GENOMIC DNA]</scope>
    <source>
        <strain evidence="1 2">DSM 22489</strain>
    </source>
</reference>
<sequence length="62" mass="7224">MAERLIEYAPKFIAFSTPMGPEPSRVREMFLRTHEQAAAELVAERAWLRDVSQERTQQCKSE</sequence>
<name>A0A1H6B5M9_9BACT</name>
<protein>
    <submittedName>
        <fullName evidence="1">Uncharacterized protein</fullName>
    </submittedName>
</protein>
<gene>
    <name evidence="1" type="ORF">SAMN05421819_3533</name>
</gene>